<dbReference type="Proteomes" id="UP000712600">
    <property type="component" value="Unassembled WGS sequence"/>
</dbReference>
<proteinExistence type="predicted"/>
<gene>
    <name evidence="2" type="ORF">F2Q69_00025020</name>
</gene>
<evidence type="ECO:0000313" key="3">
    <source>
        <dbReference type="Proteomes" id="UP000712600"/>
    </source>
</evidence>
<dbReference type="AlphaFoldDB" id="A0A8S9QGQ8"/>
<name>A0A8S9QGQ8_BRACR</name>
<comment type="caution">
    <text evidence="2">The sequence shown here is derived from an EMBL/GenBank/DDBJ whole genome shotgun (WGS) entry which is preliminary data.</text>
</comment>
<evidence type="ECO:0000256" key="1">
    <source>
        <dbReference type="SAM" id="MobiDB-lite"/>
    </source>
</evidence>
<organism evidence="2 3">
    <name type="scientific">Brassica cretica</name>
    <name type="common">Mustard</name>
    <dbReference type="NCBI Taxonomy" id="69181"/>
    <lineage>
        <taxon>Eukaryota</taxon>
        <taxon>Viridiplantae</taxon>
        <taxon>Streptophyta</taxon>
        <taxon>Embryophyta</taxon>
        <taxon>Tracheophyta</taxon>
        <taxon>Spermatophyta</taxon>
        <taxon>Magnoliopsida</taxon>
        <taxon>eudicotyledons</taxon>
        <taxon>Gunneridae</taxon>
        <taxon>Pentapetalae</taxon>
        <taxon>rosids</taxon>
        <taxon>malvids</taxon>
        <taxon>Brassicales</taxon>
        <taxon>Brassicaceae</taxon>
        <taxon>Brassiceae</taxon>
        <taxon>Brassica</taxon>
    </lineage>
</organism>
<dbReference type="EMBL" id="QGKX02001290">
    <property type="protein sequence ID" value="KAF3537828.1"/>
    <property type="molecule type" value="Genomic_DNA"/>
</dbReference>
<reference evidence="2" key="1">
    <citation type="submission" date="2019-12" db="EMBL/GenBank/DDBJ databases">
        <title>Genome sequencing and annotation of Brassica cretica.</title>
        <authorList>
            <person name="Studholme D.J."/>
            <person name="Sarris P."/>
        </authorList>
    </citation>
    <scope>NUCLEOTIDE SEQUENCE</scope>
    <source>
        <strain evidence="2">PFS-109/04</strain>
        <tissue evidence="2">Leaf</tissue>
    </source>
</reference>
<evidence type="ECO:0000313" key="2">
    <source>
        <dbReference type="EMBL" id="KAF3537828.1"/>
    </source>
</evidence>
<accession>A0A8S9QGQ8</accession>
<feature type="region of interest" description="Disordered" evidence="1">
    <location>
        <begin position="20"/>
        <end position="61"/>
    </location>
</feature>
<protein>
    <submittedName>
        <fullName evidence="2">Uncharacterized protein</fullName>
    </submittedName>
</protein>
<sequence>MDAVEITEVVDTGVIAEDVKQNEGSVTHDVSQTEDSELQGEGSVTQPETCVTPTEEEPEIKGEELRQRVAVADGPTVTRKKFWVEE</sequence>